<dbReference type="InterPro" id="IPR001073">
    <property type="entry name" value="C1q_dom"/>
</dbReference>
<dbReference type="GO" id="GO:0005576">
    <property type="term" value="C:extracellular region"/>
    <property type="evidence" value="ECO:0007669"/>
    <property type="project" value="UniProtKB-SubCell"/>
</dbReference>
<evidence type="ECO:0000313" key="6">
    <source>
        <dbReference type="Proteomes" id="UP000507470"/>
    </source>
</evidence>
<evidence type="ECO:0000259" key="4">
    <source>
        <dbReference type="PROSITE" id="PS50871"/>
    </source>
</evidence>
<reference evidence="5 6" key="1">
    <citation type="submission" date="2020-06" db="EMBL/GenBank/DDBJ databases">
        <authorList>
            <person name="Li R."/>
            <person name="Bekaert M."/>
        </authorList>
    </citation>
    <scope>NUCLEOTIDE SEQUENCE [LARGE SCALE GENOMIC DNA]</scope>
    <source>
        <strain evidence="6">wild</strain>
    </source>
</reference>
<organism evidence="5 6">
    <name type="scientific">Mytilus coruscus</name>
    <name type="common">Sea mussel</name>
    <dbReference type="NCBI Taxonomy" id="42192"/>
    <lineage>
        <taxon>Eukaryota</taxon>
        <taxon>Metazoa</taxon>
        <taxon>Spiralia</taxon>
        <taxon>Lophotrochozoa</taxon>
        <taxon>Mollusca</taxon>
        <taxon>Bivalvia</taxon>
        <taxon>Autobranchia</taxon>
        <taxon>Pteriomorphia</taxon>
        <taxon>Mytilida</taxon>
        <taxon>Mytiloidea</taxon>
        <taxon>Mytilidae</taxon>
        <taxon>Mytilinae</taxon>
        <taxon>Mytilus</taxon>
    </lineage>
</organism>
<dbReference type="AlphaFoldDB" id="A0A6J8BTZ0"/>
<dbReference type="SMART" id="SM00110">
    <property type="entry name" value="C1Q"/>
    <property type="match status" value="1"/>
</dbReference>
<evidence type="ECO:0000256" key="2">
    <source>
        <dbReference type="ARBA" id="ARBA00022525"/>
    </source>
</evidence>
<protein>
    <recommendedName>
        <fullName evidence="4">C1q domain-containing protein</fullName>
    </recommendedName>
</protein>
<dbReference type="PRINTS" id="PR00007">
    <property type="entry name" value="COMPLEMNTC1Q"/>
</dbReference>
<keyword evidence="2" id="KW-0964">Secreted</keyword>
<name>A0A6J8BTZ0_MYTCO</name>
<feature type="region of interest" description="Disordered" evidence="3">
    <location>
        <begin position="1"/>
        <end position="26"/>
    </location>
</feature>
<dbReference type="EMBL" id="CACVKT020003764">
    <property type="protein sequence ID" value="CAC5385767.1"/>
    <property type="molecule type" value="Genomic_DNA"/>
</dbReference>
<dbReference type="OrthoDB" id="6151356at2759"/>
<dbReference type="GO" id="GO:0031012">
    <property type="term" value="C:extracellular matrix"/>
    <property type="evidence" value="ECO:0007669"/>
    <property type="project" value="TreeGrafter"/>
</dbReference>
<proteinExistence type="predicted"/>
<dbReference type="Proteomes" id="UP000507470">
    <property type="component" value="Unassembled WGS sequence"/>
</dbReference>
<evidence type="ECO:0000256" key="1">
    <source>
        <dbReference type="ARBA" id="ARBA00004613"/>
    </source>
</evidence>
<dbReference type="PROSITE" id="PS50871">
    <property type="entry name" value="C1Q"/>
    <property type="match status" value="1"/>
</dbReference>
<dbReference type="InterPro" id="IPR050392">
    <property type="entry name" value="Collagen/C1q_domain"/>
</dbReference>
<evidence type="ECO:0000256" key="3">
    <source>
        <dbReference type="SAM" id="MobiDB-lite"/>
    </source>
</evidence>
<accession>A0A6J8BTZ0</accession>
<dbReference type="PANTHER" id="PTHR15427:SF2">
    <property type="entry name" value="EMILIN-3"/>
    <property type="match status" value="1"/>
</dbReference>
<gene>
    <name evidence="5" type="ORF">MCOR_21274</name>
</gene>
<dbReference type="Pfam" id="PF00386">
    <property type="entry name" value="C1q"/>
    <property type="match status" value="1"/>
</dbReference>
<dbReference type="SUPFAM" id="SSF49842">
    <property type="entry name" value="TNF-like"/>
    <property type="match status" value="1"/>
</dbReference>
<dbReference type="PANTHER" id="PTHR15427">
    <property type="entry name" value="EMILIN ELASTIN MICROFIBRIL INTERFACE-LOCATED PROTEIN ELASTIN MICROFIBRIL INTERFACER"/>
    <property type="match status" value="1"/>
</dbReference>
<dbReference type="Gene3D" id="2.60.120.40">
    <property type="match status" value="1"/>
</dbReference>
<feature type="domain" description="C1q" evidence="4">
    <location>
        <begin position="32"/>
        <end position="173"/>
    </location>
</feature>
<dbReference type="InterPro" id="IPR008983">
    <property type="entry name" value="Tumour_necrosis_fac-like_dom"/>
</dbReference>
<comment type="subcellular location">
    <subcellularLocation>
        <location evidence="1">Secreted</location>
    </subcellularLocation>
</comment>
<keyword evidence="6" id="KW-1185">Reference proteome</keyword>
<sequence>MKFGDEIIGNGKGPKIQNTPAQESKVKRPLRRNFNEATTFCAHLSHYEYRPSNSKIIIFDTETEDNHGTYNKYSGTFIAPEDGLYGFVYTIRMACTSSGASGSFELIRNDNVQSVIYVGETGCEHQETASGFVIVQSRKGDTFYVRTHSSFPMHGHVLSDSNGRTSFCGWLIR</sequence>
<evidence type="ECO:0000313" key="5">
    <source>
        <dbReference type="EMBL" id="CAC5385767.1"/>
    </source>
</evidence>